<protein>
    <submittedName>
        <fullName evidence="3">Short chain dehydrogenase/reductase family oxidoreductase</fullName>
    </submittedName>
</protein>
<evidence type="ECO:0000256" key="1">
    <source>
        <dbReference type="RuleBase" id="RU000363"/>
    </source>
</evidence>
<dbReference type="GO" id="GO:0008202">
    <property type="term" value="P:steroid metabolic process"/>
    <property type="evidence" value="ECO:0007669"/>
    <property type="project" value="TreeGrafter"/>
</dbReference>
<comment type="similarity">
    <text evidence="1">Belongs to the short-chain dehydrogenases/reductases (SDR) family.</text>
</comment>
<gene>
    <name evidence="3" type="ORF">HPO_10215</name>
</gene>
<keyword evidence="4" id="KW-1185">Reference proteome</keyword>
<dbReference type="CDD" id="cd05374">
    <property type="entry name" value="17beta-HSD-like_SDR_c"/>
    <property type="match status" value="1"/>
</dbReference>
<dbReference type="OrthoDB" id="9793825at2"/>
<dbReference type="EMBL" id="ARYM01000010">
    <property type="protein sequence ID" value="KCZ98580.1"/>
    <property type="molecule type" value="Genomic_DNA"/>
</dbReference>
<evidence type="ECO:0000313" key="3">
    <source>
        <dbReference type="EMBL" id="KCZ98580.1"/>
    </source>
</evidence>
<evidence type="ECO:0000313" key="4">
    <source>
        <dbReference type="Proteomes" id="UP000027100"/>
    </source>
</evidence>
<comment type="caution">
    <text evidence="3">The sequence shown here is derived from an EMBL/GenBank/DDBJ whole genome shotgun (WGS) entry which is preliminary data.</text>
</comment>
<organism evidence="3 4">
    <name type="scientific">Hyphomonas polymorpha PS728</name>
    <dbReference type="NCBI Taxonomy" id="1280954"/>
    <lineage>
        <taxon>Bacteria</taxon>
        <taxon>Pseudomonadati</taxon>
        <taxon>Pseudomonadota</taxon>
        <taxon>Alphaproteobacteria</taxon>
        <taxon>Hyphomonadales</taxon>
        <taxon>Hyphomonadaceae</taxon>
        <taxon>Hyphomonas</taxon>
    </lineage>
</organism>
<dbReference type="Gene3D" id="3.40.50.720">
    <property type="entry name" value="NAD(P)-binding Rossmann-like Domain"/>
    <property type="match status" value="1"/>
</dbReference>
<dbReference type="PANTHER" id="PTHR43313:SF1">
    <property type="entry name" value="3BETA-HYDROXYSTEROID DEHYDROGENASE DHS-16"/>
    <property type="match status" value="1"/>
</dbReference>
<dbReference type="AlphaFoldDB" id="A0A062VKE5"/>
<dbReference type="Pfam" id="PF00106">
    <property type="entry name" value="adh_short"/>
    <property type="match status" value="1"/>
</dbReference>
<accession>A0A062VKE5</accession>
<name>A0A062VKE5_9PROT</name>
<dbReference type="SUPFAM" id="SSF51735">
    <property type="entry name" value="NAD(P)-binding Rossmann-fold domains"/>
    <property type="match status" value="1"/>
</dbReference>
<dbReference type="eggNOG" id="COG1028">
    <property type="taxonomic scope" value="Bacteria"/>
</dbReference>
<dbReference type="PANTHER" id="PTHR43313">
    <property type="entry name" value="SHORT-CHAIN DEHYDROGENASE/REDUCTASE FAMILY 9C"/>
    <property type="match status" value="1"/>
</dbReference>
<dbReference type="Proteomes" id="UP000027100">
    <property type="component" value="Unassembled WGS sequence"/>
</dbReference>
<dbReference type="STRING" id="1280954.HPO_10215"/>
<proteinExistence type="inferred from homology"/>
<reference evidence="3 4" key="1">
    <citation type="journal article" date="2014" name="Antonie Van Leeuwenhoek">
        <title>Hyphomonas beringensis sp. nov. and Hyphomonas chukchiensis sp. nov., isolated from surface seawater of the Bering Sea and Chukchi Sea.</title>
        <authorList>
            <person name="Li C."/>
            <person name="Lai Q."/>
            <person name="Li G."/>
            <person name="Dong C."/>
            <person name="Wang J."/>
            <person name="Liao Y."/>
            <person name="Shao Z."/>
        </authorList>
    </citation>
    <scope>NUCLEOTIDE SEQUENCE [LARGE SCALE GENOMIC DNA]</scope>
    <source>
        <strain evidence="3 4">PS728</strain>
    </source>
</reference>
<dbReference type="InterPro" id="IPR057326">
    <property type="entry name" value="KR_dom"/>
</dbReference>
<feature type="domain" description="Ketoreductase" evidence="2">
    <location>
        <begin position="11"/>
        <end position="192"/>
    </location>
</feature>
<dbReference type="SMART" id="SM00822">
    <property type="entry name" value="PKS_KR"/>
    <property type="match status" value="1"/>
</dbReference>
<dbReference type="GO" id="GO:0016491">
    <property type="term" value="F:oxidoreductase activity"/>
    <property type="evidence" value="ECO:0007669"/>
    <property type="project" value="TreeGrafter"/>
</dbReference>
<evidence type="ECO:0000259" key="2">
    <source>
        <dbReference type="SMART" id="SM00822"/>
    </source>
</evidence>
<dbReference type="PATRIC" id="fig|1280954.3.peg.2068"/>
<dbReference type="InterPro" id="IPR002347">
    <property type="entry name" value="SDR_fam"/>
</dbReference>
<dbReference type="PRINTS" id="PR00080">
    <property type="entry name" value="SDRFAMILY"/>
</dbReference>
<sequence length="293" mass="31350">MTDLTAPALPRSLLVTGASTGIGEACARHMAARGWTVFAGVRSLKDADALKDGAMGDLRPLILDVTKPEQVEAAVTTIGTALGNKRLSGLLNNAGIAKMGPLAIQPLDDFEAHFSVNVFGLLRVTQAMVPLLGGDPARQGPPGRIVTITSVGGKIAAPFLGAYTATKHANEAMTDTLRRELAIYGIDAIAVGPGSVRTPIWNKAEKDNEDGLYSGSDWEKPLEIFEETMLKGGKTGLPPQKIAEVVEDALSSRKPKARYAPVPDKLTNFTIASRLPKRWLDAIFIKRFELKKK</sequence>
<dbReference type="PRINTS" id="PR00081">
    <property type="entry name" value="GDHRDH"/>
</dbReference>
<dbReference type="RefSeq" id="WP_035597972.1">
    <property type="nucleotide sequence ID" value="NZ_ARYM01000010.1"/>
</dbReference>
<dbReference type="InterPro" id="IPR036291">
    <property type="entry name" value="NAD(P)-bd_dom_sf"/>
</dbReference>